<dbReference type="SMR" id="A2E4Y7"/>
<evidence type="ECO:0000313" key="5">
    <source>
        <dbReference type="Proteomes" id="UP000001542"/>
    </source>
</evidence>
<dbReference type="EMBL" id="DS113304">
    <property type="protein sequence ID" value="EAY12326.1"/>
    <property type="molecule type" value="Genomic_DNA"/>
</dbReference>
<dbReference type="Proteomes" id="UP000001542">
    <property type="component" value="Unassembled WGS sequence"/>
</dbReference>
<sequence>MSNDENTPLIFATRNNFFDTVRYLISVGANKEQKEDNRDTPIYLASYDDLVEDFKHLIFVGANKEPKKKYGITPLTTADILDLSNLIKQSYSVVHSILIHKNHRRTLCTKMGLLLLSDFVHSGISLH</sequence>
<dbReference type="PANTHER" id="PTHR24188:SF29">
    <property type="entry name" value="GH09064P"/>
    <property type="match status" value="1"/>
</dbReference>
<evidence type="ECO:0000256" key="3">
    <source>
        <dbReference type="PROSITE-ProRule" id="PRU00023"/>
    </source>
</evidence>
<evidence type="ECO:0000256" key="1">
    <source>
        <dbReference type="ARBA" id="ARBA00022737"/>
    </source>
</evidence>
<dbReference type="Pfam" id="PF12796">
    <property type="entry name" value="Ank_2"/>
    <property type="match status" value="1"/>
</dbReference>
<proteinExistence type="predicted"/>
<evidence type="ECO:0000313" key="4">
    <source>
        <dbReference type="EMBL" id="EAY12326.1"/>
    </source>
</evidence>
<organism evidence="4 5">
    <name type="scientific">Trichomonas vaginalis (strain ATCC PRA-98 / G3)</name>
    <dbReference type="NCBI Taxonomy" id="412133"/>
    <lineage>
        <taxon>Eukaryota</taxon>
        <taxon>Metamonada</taxon>
        <taxon>Parabasalia</taxon>
        <taxon>Trichomonadida</taxon>
        <taxon>Trichomonadidae</taxon>
        <taxon>Trichomonas</taxon>
    </lineage>
</organism>
<protein>
    <submittedName>
        <fullName evidence="4">Ankyrin repeat protein, putative</fullName>
    </submittedName>
</protein>
<dbReference type="VEuPathDB" id="TrichDB:TVAGG3_0228650"/>
<dbReference type="SUPFAM" id="SSF48403">
    <property type="entry name" value="Ankyrin repeat"/>
    <property type="match status" value="1"/>
</dbReference>
<feature type="repeat" description="ANK" evidence="3">
    <location>
        <begin position="4"/>
        <end position="36"/>
    </location>
</feature>
<dbReference type="KEGG" id="tva:4770288"/>
<evidence type="ECO:0000256" key="2">
    <source>
        <dbReference type="ARBA" id="ARBA00023043"/>
    </source>
</evidence>
<dbReference type="AlphaFoldDB" id="A2E4Y7"/>
<name>A2E4Y7_TRIV3</name>
<keyword evidence="1" id="KW-0677">Repeat</keyword>
<dbReference type="PANTHER" id="PTHR24188">
    <property type="entry name" value="ANKYRIN REPEAT PROTEIN"/>
    <property type="match status" value="1"/>
</dbReference>
<keyword evidence="2 3" id="KW-0040">ANK repeat</keyword>
<gene>
    <name evidence="4" type="ORF">TVAG_161320</name>
</gene>
<dbReference type="InterPro" id="IPR036770">
    <property type="entry name" value="Ankyrin_rpt-contain_sf"/>
</dbReference>
<dbReference type="InterPro" id="IPR002110">
    <property type="entry name" value="Ankyrin_rpt"/>
</dbReference>
<dbReference type="PROSITE" id="PS50088">
    <property type="entry name" value="ANK_REPEAT"/>
    <property type="match status" value="1"/>
</dbReference>
<keyword evidence="5" id="KW-1185">Reference proteome</keyword>
<reference evidence="4" key="2">
    <citation type="journal article" date="2007" name="Science">
        <title>Draft genome sequence of the sexually transmitted pathogen Trichomonas vaginalis.</title>
        <authorList>
            <person name="Carlton J.M."/>
            <person name="Hirt R.P."/>
            <person name="Silva J.C."/>
            <person name="Delcher A.L."/>
            <person name="Schatz M."/>
            <person name="Zhao Q."/>
            <person name="Wortman J.R."/>
            <person name="Bidwell S.L."/>
            <person name="Alsmark U.C.M."/>
            <person name="Besteiro S."/>
            <person name="Sicheritz-Ponten T."/>
            <person name="Noel C.J."/>
            <person name="Dacks J.B."/>
            <person name="Foster P.G."/>
            <person name="Simillion C."/>
            <person name="Van de Peer Y."/>
            <person name="Miranda-Saavedra D."/>
            <person name="Barton G.J."/>
            <person name="Westrop G.D."/>
            <person name="Mueller S."/>
            <person name="Dessi D."/>
            <person name="Fiori P.L."/>
            <person name="Ren Q."/>
            <person name="Paulsen I."/>
            <person name="Zhang H."/>
            <person name="Bastida-Corcuera F.D."/>
            <person name="Simoes-Barbosa A."/>
            <person name="Brown M.T."/>
            <person name="Hayes R.D."/>
            <person name="Mukherjee M."/>
            <person name="Okumura C.Y."/>
            <person name="Schneider R."/>
            <person name="Smith A.J."/>
            <person name="Vanacova S."/>
            <person name="Villalvazo M."/>
            <person name="Haas B.J."/>
            <person name="Pertea M."/>
            <person name="Feldblyum T.V."/>
            <person name="Utterback T.R."/>
            <person name="Shu C.L."/>
            <person name="Osoegawa K."/>
            <person name="de Jong P.J."/>
            <person name="Hrdy I."/>
            <person name="Horvathova L."/>
            <person name="Zubacova Z."/>
            <person name="Dolezal P."/>
            <person name="Malik S.B."/>
            <person name="Logsdon J.M. Jr."/>
            <person name="Henze K."/>
            <person name="Gupta A."/>
            <person name="Wang C.C."/>
            <person name="Dunne R.L."/>
            <person name="Upcroft J.A."/>
            <person name="Upcroft P."/>
            <person name="White O."/>
            <person name="Salzberg S.L."/>
            <person name="Tang P."/>
            <person name="Chiu C.-H."/>
            <person name="Lee Y.-S."/>
            <person name="Embley T.M."/>
            <person name="Coombs G.H."/>
            <person name="Mottram J.C."/>
            <person name="Tachezy J."/>
            <person name="Fraser-Liggett C.M."/>
            <person name="Johnson P.J."/>
        </authorList>
    </citation>
    <scope>NUCLEOTIDE SEQUENCE [LARGE SCALE GENOMIC DNA]</scope>
    <source>
        <strain evidence="4">G3</strain>
    </source>
</reference>
<dbReference type="RefSeq" id="XP_001324549.1">
    <property type="nucleotide sequence ID" value="XM_001324514.1"/>
</dbReference>
<dbReference type="VEuPathDB" id="TrichDB:TVAG_161320"/>
<accession>A2E4Y7</accession>
<dbReference type="InParanoid" id="A2E4Y7"/>
<reference evidence="4" key="1">
    <citation type="submission" date="2006-10" db="EMBL/GenBank/DDBJ databases">
        <authorList>
            <person name="Amadeo P."/>
            <person name="Zhao Q."/>
            <person name="Wortman J."/>
            <person name="Fraser-Liggett C."/>
            <person name="Carlton J."/>
        </authorList>
    </citation>
    <scope>NUCLEOTIDE SEQUENCE</scope>
    <source>
        <strain evidence="4">G3</strain>
    </source>
</reference>
<dbReference type="Gene3D" id="1.25.40.20">
    <property type="entry name" value="Ankyrin repeat-containing domain"/>
    <property type="match status" value="1"/>
</dbReference>